<dbReference type="Proteomes" id="UP001237448">
    <property type="component" value="Unassembled WGS sequence"/>
</dbReference>
<protein>
    <submittedName>
        <fullName evidence="2">Serine/threonine protein phosphatase 1</fullName>
        <ecNumber evidence="2">3.1.3.16</ecNumber>
    </submittedName>
</protein>
<sequence>MHQTNTAFSDPPRVPAGFSIIAFGDVHGHLDLMEAILLKAQAHAARHPDRRHIVISLGDLVDRGPDSAGVVARVMATVPGCELIVLRGNHETLMMAFLDGDPEATTWLSWGGLATLQSYGVDTEGASLLSAGDVEHLRERFRARMVTTHLDFLRTRPLSVSFGDYFFVHAGVRPGVPLNLQAEQDLIWIRDEFLLSAERHEKKVVHGHTPAEAPEILDNRVNLDTGACYGGVLSAALFEDDRVEIL</sequence>
<dbReference type="EMBL" id="JAUSVK010000001">
    <property type="protein sequence ID" value="MDQ0390244.1"/>
    <property type="molecule type" value="Genomic_DNA"/>
</dbReference>
<proteinExistence type="predicted"/>
<dbReference type="RefSeq" id="WP_307421352.1">
    <property type="nucleotide sequence ID" value="NZ_JAUSVK010000001.1"/>
</dbReference>
<dbReference type="Pfam" id="PF00149">
    <property type="entry name" value="Metallophos"/>
    <property type="match status" value="1"/>
</dbReference>
<keyword evidence="3" id="KW-1185">Reference proteome</keyword>
<evidence type="ECO:0000313" key="2">
    <source>
        <dbReference type="EMBL" id="MDQ0390244.1"/>
    </source>
</evidence>
<dbReference type="InterPro" id="IPR050126">
    <property type="entry name" value="Ap4A_hydrolase"/>
</dbReference>
<keyword evidence="2" id="KW-0378">Hydrolase</keyword>
<dbReference type="CDD" id="cd00144">
    <property type="entry name" value="MPP_PPP_family"/>
    <property type="match status" value="1"/>
</dbReference>
<dbReference type="InterPro" id="IPR029052">
    <property type="entry name" value="Metallo-depent_PP-like"/>
</dbReference>
<dbReference type="InterPro" id="IPR004843">
    <property type="entry name" value="Calcineurin-like_PHP"/>
</dbReference>
<organism evidence="2 3">
    <name type="scientific">Labrys monachus</name>
    <dbReference type="NCBI Taxonomy" id="217067"/>
    <lineage>
        <taxon>Bacteria</taxon>
        <taxon>Pseudomonadati</taxon>
        <taxon>Pseudomonadota</taxon>
        <taxon>Alphaproteobacteria</taxon>
        <taxon>Hyphomicrobiales</taxon>
        <taxon>Xanthobacteraceae</taxon>
        <taxon>Labrys</taxon>
    </lineage>
</organism>
<dbReference type="EC" id="3.1.3.16" evidence="2"/>
<name>A0ABU0F6L0_9HYPH</name>
<dbReference type="PANTHER" id="PTHR42850:SF4">
    <property type="entry name" value="ZINC-DEPENDENT ENDOPOLYPHOSPHATASE"/>
    <property type="match status" value="1"/>
</dbReference>
<evidence type="ECO:0000313" key="3">
    <source>
        <dbReference type="Proteomes" id="UP001237448"/>
    </source>
</evidence>
<dbReference type="Gene3D" id="3.60.21.10">
    <property type="match status" value="1"/>
</dbReference>
<dbReference type="SUPFAM" id="SSF56300">
    <property type="entry name" value="Metallo-dependent phosphatases"/>
    <property type="match status" value="1"/>
</dbReference>
<dbReference type="GO" id="GO:0004722">
    <property type="term" value="F:protein serine/threonine phosphatase activity"/>
    <property type="evidence" value="ECO:0007669"/>
    <property type="project" value="UniProtKB-EC"/>
</dbReference>
<comment type="caution">
    <text evidence="2">The sequence shown here is derived from an EMBL/GenBank/DDBJ whole genome shotgun (WGS) entry which is preliminary data.</text>
</comment>
<accession>A0ABU0F6L0</accession>
<evidence type="ECO:0000259" key="1">
    <source>
        <dbReference type="Pfam" id="PF00149"/>
    </source>
</evidence>
<dbReference type="PANTHER" id="PTHR42850">
    <property type="entry name" value="METALLOPHOSPHOESTERASE"/>
    <property type="match status" value="1"/>
</dbReference>
<gene>
    <name evidence="2" type="ORF">J3R73_000036</name>
</gene>
<feature type="domain" description="Calcineurin-like phosphoesterase" evidence="1">
    <location>
        <begin position="19"/>
        <end position="212"/>
    </location>
</feature>
<reference evidence="2 3" key="1">
    <citation type="submission" date="2023-07" db="EMBL/GenBank/DDBJ databases">
        <title>Genomic Encyclopedia of Type Strains, Phase IV (KMG-IV): sequencing the most valuable type-strain genomes for metagenomic binning, comparative biology and taxonomic classification.</title>
        <authorList>
            <person name="Goeker M."/>
        </authorList>
    </citation>
    <scope>NUCLEOTIDE SEQUENCE [LARGE SCALE GENOMIC DNA]</scope>
    <source>
        <strain evidence="2 3">DSM 5896</strain>
    </source>
</reference>